<dbReference type="RefSeq" id="WP_178087687.1">
    <property type="nucleotide sequence ID" value="NZ_CABFUZ020000113.1"/>
</dbReference>
<organism evidence="2 3">
    <name type="scientific">Methylacidimicrobium cyclopophantes</name>
    <dbReference type="NCBI Taxonomy" id="1041766"/>
    <lineage>
        <taxon>Bacteria</taxon>
        <taxon>Pseudomonadati</taxon>
        <taxon>Verrucomicrobiota</taxon>
        <taxon>Methylacidimicrobium</taxon>
    </lineage>
</organism>
<proteinExistence type="predicted"/>
<name>A0A5E6MLW6_9BACT</name>
<dbReference type="EMBL" id="CABFUZ020000113">
    <property type="protein sequence ID" value="VVM06414.1"/>
    <property type="molecule type" value="Genomic_DNA"/>
</dbReference>
<keyword evidence="3" id="KW-1185">Reference proteome</keyword>
<reference evidence="2" key="1">
    <citation type="submission" date="2019-09" db="EMBL/GenBank/DDBJ databases">
        <authorList>
            <person name="Cremers G."/>
        </authorList>
    </citation>
    <scope>NUCLEOTIDE SEQUENCE [LARGE SCALE GENOMIC DNA]</scope>
    <source>
        <strain evidence="2">3B</strain>
    </source>
</reference>
<comment type="caution">
    <text evidence="2">The sequence shown here is derived from an EMBL/GenBank/DDBJ whole genome shotgun (WGS) entry which is preliminary data.</text>
</comment>
<protein>
    <recommendedName>
        <fullName evidence="1">Polymerase nucleotidyl transferase domain-containing protein</fullName>
    </recommendedName>
</protein>
<dbReference type="GO" id="GO:0016779">
    <property type="term" value="F:nucleotidyltransferase activity"/>
    <property type="evidence" value="ECO:0007669"/>
    <property type="project" value="InterPro"/>
</dbReference>
<dbReference type="PANTHER" id="PTHR33933">
    <property type="entry name" value="NUCLEOTIDYLTRANSFERASE"/>
    <property type="match status" value="1"/>
</dbReference>
<gene>
    <name evidence="2" type="ORF">MAMC_01061</name>
</gene>
<dbReference type="SUPFAM" id="SSF81301">
    <property type="entry name" value="Nucleotidyltransferase"/>
    <property type="match status" value="1"/>
</dbReference>
<dbReference type="Pfam" id="PF01909">
    <property type="entry name" value="NTP_transf_2"/>
    <property type="match status" value="1"/>
</dbReference>
<evidence type="ECO:0000259" key="1">
    <source>
        <dbReference type="Pfam" id="PF01909"/>
    </source>
</evidence>
<evidence type="ECO:0000313" key="3">
    <source>
        <dbReference type="Proteomes" id="UP000381693"/>
    </source>
</evidence>
<feature type="domain" description="Polymerase nucleotidyl transferase" evidence="1">
    <location>
        <begin position="35"/>
        <end position="72"/>
    </location>
</feature>
<dbReference type="CDD" id="cd05403">
    <property type="entry name" value="NT_KNTase_like"/>
    <property type="match status" value="1"/>
</dbReference>
<accession>A0A5E6MLW6</accession>
<dbReference type="InterPro" id="IPR052548">
    <property type="entry name" value="Type_VII_TA_antitoxin"/>
</dbReference>
<dbReference type="InterPro" id="IPR043519">
    <property type="entry name" value="NT_sf"/>
</dbReference>
<dbReference type="InterPro" id="IPR002934">
    <property type="entry name" value="Polymerase_NTP_transf_dom"/>
</dbReference>
<dbReference type="Gene3D" id="3.30.460.10">
    <property type="entry name" value="Beta Polymerase, domain 2"/>
    <property type="match status" value="1"/>
</dbReference>
<dbReference type="AlphaFoldDB" id="A0A5E6MLW6"/>
<sequence>MKKVRKPTEATEELRKLLPFCVQACQRICGKNLLGLLLFGSVARGNARFDSDLDLLVIAERLAPRRKERFAAFRGEAVRPLEEAREALFARGYPAEISWVFRSPEELREGAPFFLDLPEEGEILWEREGFVSEFLRRIRRMRQREGARKLSWAGEEFWDFRGPGGKRGLASFALYDTE</sequence>
<evidence type="ECO:0000313" key="2">
    <source>
        <dbReference type="EMBL" id="VVM06414.1"/>
    </source>
</evidence>
<dbReference type="PANTHER" id="PTHR33933:SF1">
    <property type="entry name" value="PROTEIN ADENYLYLTRANSFERASE MNTA-RELATED"/>
    <property type="match status" value="1"/>
</dbReference>
<dbReference type="Proteomes" id="UP000381693">
    <property type="component" value="Unassembled WGS sequence"/>
</dbReference>